<dbReference type="PANTHER" id="PTHR19879:SF9">
    <property type="entry name" value="TRANSCRIPTION INITIATION FACTOR TFIID SUBUNIT 5"/>
    <property type="match status" value="1"/>
</dbReference>
<protein>
    <recommendedName>
        <fullName evidence="5">Nephrocystin 3-like N-terminal domain-containing protein</fullName>
    </recommendedName>
</protein>
<proteinExistence type="predicted"/>
<dbReference type="InterPro" id="IPR020472">
    <property type="entry name" value="WD40_PAC1"/>
</dbReference>
<keyword evidence="2" id="KW-0677">Repeat</keyword>
<feature type="repeat" description="WD" evidence="3">
    <location>
        <begin position="1607"/>
        <end position="1648"/>
    </location>
</feature>
<evidence type="ECO:0000256" key="2">
    <source>
        <dbReference type="ARBA" id="ARBA00022737"/>
    </source>
</evidence>
<sequence length="1796" mass="199924">MPVLNSKRIAIITAPPFLRSEAICSPNQDANCCIPVVDSGYSSPGPEIDSSLELDSGIIDSTTTTTSLEPISTDTTIVVTKRPGESKSLAAKGFFFKQKEPTLLGFPHASVPDECYKRFLDLHRLYGSAVKKKLNPKSYVSWTIKILGEDEERKRPFIVILCDPASVTKLRKFFSNKEIKQQCEEAESLPSLPILVVASQPIVKLASMLQVFGSTPVPLSSTTCGECIKIVHRGKEKIATIGGIIKVIYPEETVLYGMTAGHVVDEVIDDVQESDFGDASSPPWRAEESESTSESDEELNIALQLDITTVARPDPVYLSAETRVCNPDWRPIGRILRPNNVARGKETAGLDWALVEVDRGWPMMNTVKIREDTKKVYQHRANINQIYKVQDGPVSNRAVIYQPGGESSYLHGNICTYASYVQQSPSQHETRVYSMRCKTELDRVKSGDCGSWVIDAETGSVYGQIIAVDAFDEVYVVPLEDTIEEMKQLLGADEVCLPSPEDFISRCSEESKAELEHNDFQLHNKLALEQIVHQLTGRQLPQLRIIGLGELFTSKIVTLFDLASNVRLLCARYITSIRASKYHAPLEKIQKEAETFIDLATKIQDMLNSLLGERLKASQTLQGGIYDSQNLFDKLKRDIQQELGRVKLRQVYNTRTAPAIKKRDLDIAIKNLEMQKMIIILALCIEKVSITALLDPEQKLEELPVVKEAIFGSPRNRFEPQCLPKTQTEILKSVKEWIESPSENCVFWLYGMAGIGKSTIARTIASHLSDSGQLGASFFFKKSQTRRSTASNLFPTLAYSLAQNIPLLTPLILTSIKENPEAPSKALKEQFETFILGPILQLDNSLKTAGEVVVVVVVVIDALDECESEEDIPLVLHSLNRLSNLNSVHLRFFIASQSDFFLAQRFQTLTRSKVRSHDLTPNGFDHEVAERGIQIFLEHEFACIKAKRACEVPNNWPSRSAIQQLVHITNPSFISAAAISRFVENEHLPPAECLDNILAACYEKTGVHQVYFAIFEQILKSLDSTRDNSEIILEQSRKIISTIAVLESPLSRRSLSELTGVEPETIRQRLELFHSILVIPTDVDHPIEVSHRSLQEYLLNPDPKNRNSFCADEKEVHERVAADCIALMSKRLKINICNLRSPGTLVSDIDSGVVQQILPESLRYACQHWIHHLRRSQLGIYDDGPVHEFLKKHLLHWLEATSILGIFSRNTHGLEELRNVILNPNVTRSFSRFLWDAERFINFNQSGITQAPLQVYYSGLLFAPENSVVKSTFAPSNLSWVRKALKLPARWNPLTQILESHYKVRPVAFSPDGKLLALGLEIGKVELRDVISGAAVRTLNGDIRIKQMEFSPDGRFLASGSMNGTQIWDMISGAVVQPLNSNQDYTTSVAFSPDSRLLASGMLLRLVKLWDIATGTLVRTLDAHDRPISSVKFTPDGKLLVSASADRTIKLWDIASGMLVRTLNGHFGKITTIAISPDGNFLASASCDRTVRLWSIALEMRAPVQTLEMDFDVTSIVFSTDGKLLASASSDSTIKLWSVTSGILALLQTIEDTSLTSGLAFSPDSRLLASASGDKIVKLWDIALDTLKPIQTQERHHNHTVDKKSLQLSKPSSVKFLKLSPGGKLLVSISDSEAFKIWDVVSGALLKTLEGHSGLITSVAFSPGCKLLASASRNETVAMWDLESANLLNIYPINTARVSFSKDGGAIITDKDRINLPKPYVDSNPTVQVIPNFKEFLYHHSDGWLTLNGERIIWFPPYYQPSQVVAYHNLVAFGCKSGFVGTLEIDHNELRALICN</sequence>
<evidence type="ECO:0000256" key="1">
    <source>
        <dbReference type="ARBA" id="ARBA00022574"/>
    </source>
</evidence>
<dbReference type="SMART" id="SM00320">
    <property type="entry name" value="WD40"/>
    <property type="match status" value="9"/>
</dbReference>
<comment type="caution">
    <text evidence="6">The sequence shown here is derived from an EMBL/GenBank/DDBJ whole genome shotgun (WGS) entry which is preliminary data.</text>
</comment>
<dbReference type="Pfam" id="PF24883">
    <property type="entry name" value="NPHP3_N"/>
    <property type="match status" value="1"/>
</dbReference>
<keyword evidence="1 3" id="KW-0853">WD repeat</keyword>
<organism evidence="6 7">
    <name type="scientific">Orbilia ellipsospora</name>
    <dbReference type="NCBI Taxonomy" id="2528407"/>
    <lineage>
        <taxon>Eukaryota</taxon>
        <taxon>Fungi</taxon>
        <taxon>Dikarya</taxon>
        <taxon>Ascomycota</taxon>
        <taxon>Pezizomycotina</taxon>
        <taxon>Orbiliomycetes</taxon>
        <taxon>Orbiliales</taxon>
        <taxon>Orbiliaceae</taxon>
        <taxon>Orbilia</taxon>
    </lineage>
</organism>
<feature type="repeat" description="WD" evidence="3">
    <location>
        <begin position="1463"/>
        <end position="1496"/>
    </location>
</feature>
<dbReference type="InterPro" id="IPR019775">
    <property type="entry name" value="WD40_repeat_CS"/>
</dbReference>
<dbReference type="EMBL" id="JAVHJO010000007">
    <property type="protein sequence ID" value="KAK6538883.1"/>
    <property type="molecule type" value="Genomic_DNA"/>
</dbReference>
<dbReference type="PROSITE" id="PS50082">
    <property type="entry name" value="WD_REPEATS_2"/>
    <property type="match status" value="7"/>
</dbReference>
<dbReference type="InterPro" id="IPR036322">
    <property type="entry name" value="WD40_repeat_dom_sf"/>
</dbReference>
<dbReference type="SUPFAM" id="SSF69304">
    <property type="entry name" value="Tricorn protease N-terminal domain"/>
    <property type="match status" value="1"/>
</dbReference>
<reference evidence="6 7" key="1">
    <citation type="submission" date="2019-10" db="EMBL/GenBank/DDBJ databases">
        <authorList>
            <person name="Palmer J.M."/>
        </authorList>
    </citation>
    <scope>NUCLEOTIDE SEQUENCE [LARGE SCALE GENOMIC DNA]</scope>
    <source>
        <strain evidence="6 7">TWF694</strain>
    </source>
</reference>
<dbReference type="Gene3D" id="2.130.10.10">
    <property type="entry name" value="YVTN repeat-like/Quinoprotein amine dehydrogenase"/>
    <property type="match status" value="4"/>
</dbReference>
<evidence type="ECO:0000313" key="6">
    <source>
        <dbReference type="EMBL" id="KAK6538883.1"/>
    </source>
</evidence>
<feature type="repeat" description="WD" evidence="3">
    <location>
        <begin position="1421"/>
        <end position="1462"/>
    </location>
</feature>
<evidence type="ECO:0000256" key="4">
    <source>
        <dbReference type="SAM" id="MobiDB-lite"/>
    </source>
</evidence>
<feature type="repeat" description="WD" evidence="3">
    <location>
        <begin position="1559"/>
        <end position="1582"/>
    </location>
</feature>
<dbReference type="InterPro" id="IPR027417">
    <property type="entry name" value="P-loop_NTPase"/>
</dbReference>
<dbReference type="InterPro" id="IPR015943">
    <property type="entry name" value="WD40/YVTN_repeat-like_dom_sf"/>
</dbReference>
<dbReference type="Gene3D" id="3.40.50.300">
    <property type="entry name" value="P-loop containing nucleotide triphosphate hydrolases"/>
    <property type="match status" value="1"/>
</dbReference>
<dbReference type="InterPro" id="IPR001680">
    <property type="entry name" value="WD40_rpt"/>
</dbReference>
<evidence type="ECO:0000259" key="5">
    <source>
        <dbReference type="Pfam" id="PF24883"/>
    </source>
</evidence>
<dbReference type="CDD" id="cd00200">
    <property type="entry name" value="WD40"/>
    <property type="match status" value="1"/>
</dbReference>
<feature type="domain" description="Nephrocystin 3-like N-terminal" evidence="5">
    <location>
        <begin position="733"/>
        <end position="896"/>
    </location>
</feature>
<dbReference type="PROSITE" id="PS50294">
    <property type="entry name" value="WD_REPEATS_REGION"/>
    <property type="match status" value="6"/>
</dbReference>
<dbReference type="InterPro" id="IPR056884">
    <property type="entry name" value="NPHP3-like_N"/>
</dbReference>
<dbReference type="PROSITE" id="PS00678">
    <property type="entry name" value="WD_REPEATS_1"/>
    <property type="match status" value="3"/>
</dbReference>
<feature type="repeat" description="WD" evidence="3">
    <location>
        <begin position="1379"/>
        <end position="1420"/>
    </location>
</feature>
<dbReference type="PANTHER" id="PTHR19879">
    <property type="entry name" value="TRANSCRIPTION INITIATION FACTOR TFIID"/>
    <property type="match status" value="1"/>
</dbReference>
<name>A0AAV9X9V8_9PEZI</name>
<gene>
    <name evidence="6" type="ORF">TWF694_010441</name>
</gene>
<accession>A0AAV9X9V8</accession>
<dbReference type="SUPFAM" id="SSF50978">
    <property type="entry name" value="WD40 repeat-like"/>
    <property type="match status" value="2"/>
</dbReference>
<dbReference type="Proteomes" id="UP001365542">
    <property type="component" value="Unassembled WGS sequence"/>
</dbReference>
<dbReference type="SUPFAM" id="SSF52540">
    <property type="entry name" value="P-loop containing nucleoside triphosphate hydrolases"/>
    <property type="match status" value="1"/>
</dbReference>
<feature type="region of interest" description="Disordered" evidence="4">
    <location>
        <begin position="275"/>
        <end position="297"/>
    </location>
</feature>
<evidence type="ECO:0000313" key="7">
    <source>
        <dbReference type="Proteomes" id="UP001365542"/>
    </source>
</evidence>
<evidence type="ECO:0000256" key="3">
    <source>
        <dbReference type="PROSITE-ProRule" id="PRU00221"/>
    </source>
</evidence>
<keyword evidence="7" id="KW-1185">Reference proteome</keyword>
<dbReference type="Pfam" id="PF00400">
    <property type="entry name" value="WD40"/>
    <property type="match status" value="7"/>
</dbReference>
<feature type="repeat" description="WD" evidence="3">
    <location>
        <begin position="1513"/>
        <end position="1542"/>
    </location>
</feature>
<feature type="repeat" description="WD" evidence="3">
    <location>
        <begin position="1649"/>
        <end position="1690"/>
    </location>
</feature>
<dbReference type="PRINTS" id="PR00320">
    <property type="entry name" value="GPROTEINBRPT"/>
</dbReference>